<evidence type="ECO:0000256" key="4">
    <source>
        <dbReference type="ARBA" id="ARBA00022857"/>
    </source>
</evidence>
<comment type="caution">
    <text evidence="13">Lacks conserved residue(s) required for the propagation of feature annotation.</text>
</comment>
<evidence type="ECO:0000256" key="12">
    <source>
        <dbReference type="ARBA" id="ARBA00049396"/>
    </source>
</evidence>
<dbReference type="SUPFAM" id="SSF51735">
    <property type="entry name" value="NAD(P)-binding Rossmann-fold domains"/>
    <property type="match status" value="1"/>
</dbReference>
<dbReference type="GO" id="GO:0009089">
    <property type="term" value="P:lysine biosynthetic process via diaminopimelate"/>
    <property type="evidence" value="ECO:0007669"/>
    <property type="project" value="UniProtKB-UniRule"/>
</dbReference>
<keyword evidence="3 13" id="KW-0028">Amino-acid biosynthesis</keyword>
<dbReference type="GO" id="GO:0008839">
    <property type="term" value="F:4-hydroxy-tetrahydrodipicolinate reductase"/>
    <property type="evidence" value="ECO:0007669"/>
    <property type="project" value="UniProtKB-UniRule"/>
</dbReference>
<dbReference type="AlphaFoldDB" id="A0A0S7WMG7"/>
<evidence type="ECO:0000256" key="3">
    <source>
        <dbReference type="ARBA" id="ARBA00022605"/>
    </source>
</evidence>
<comment type="caution">
    <text evidence="13">Was originally thought to be a dihydrodipicolinate reductase (DHDPR), catalyzing the conversion of dihydrodipicolinate to tetrahydrodipicolinate. However, it was shown in E.coli that the substrate of the enzymatic reaction is not dihydrodipicolinate (DHDP) but in fact (2S,4S)-4-hydroxy-2,3,4,5-tetrahydrodipicolinic acid (HTPA), the product released by the DapA-catalyzed reaction.</text>
</comment>
<evidence type="ECO:0000256" key="7">
    <source>
        <dbReference type="ARBA" id="ARBA00023027"/>
    </source>
</evidence>
<dbReference type="UniPathway" id="UPA00034">
    <property type="reaction ID" value="UER00018"/>
</dbReference>
<feature type="binding site" evidence="13">
    <location>
        <begin position="163"/>
        <end position="164"/>
    </location>
    <ligand>
        <name>(S)-2,3,4,5-tetrahydrodipicolinate</name>
        <dbReference type="ChEBI" id="CHEBI:16845"/>
    </ligand>
</feature>
<dbReference type="InterPro" id="IPR036291">
    <property type="entry name" value="NAD(P)-bd_dom_sf"/>
</dbReference>
<dbReference type="PIRSF" id="PIRSF000161">
    <property type="entry name" value="DHPR"/>
    <property type="match status" value="1"/>
</dbReference>
<dbReference type="InterPro" id="IPR022664">
    <property type="entry name" value="DapB_N_CS"/>
</dbReference>
<dbReference type="GO" id="GO:0016726">
    <property type="term" value="F:oxidoreductase activity, acting on CH or CH2 groups, NAD or NADP as acceptor"/>
    <property type="evidence" value="ECO:0007669"/>
    <property type="project" value="UniProtKB-UniRule"/>
</dbReference>
<dbReference type="Pfam" id="PF01113">
    <property type="entry name" value="DapB_N"/>
    <property type="match status" value="1"/>
</dbReference>
<feature type="binding site" evidence="13">
    <location>
        <begin position="8"/>
        <end position="13"/>
    </location>
    <ligand>
        <name>NAD(+)</name>
        <dbReference type="ChEBI" id="CHEBI:57540"/>
    </ligand>
</feature>
<dbReference type="GO" id="GO:0005829">
    <property type="term" value="C:cytosol"/>
    <property type="evidence" value="ECO:0007669"/>
    <property type="project" value="TreeGrafter"/>
</dbReference>
<feature type="binding site" evidence="13">
    <location>
        <position position="154"/>
    </location>
    <ligand>
        <name>(S)-2,3,4,5-tetrahydrodipicolinate</name>
        <dbReference type="ChEBI" id="CHEBI:16845"/>
    </ligand>
</feature>
<keyword evidence="4 13" id="KW-0521">NADP</keyword>
<evidence type="ECO:0000256" key="6">
    <source>
        <dbReference type="ARBA" id="ARBA00023002"/>
    </source>
</evidence>
<evidence type="ECO:0000259" key="14">
    <source>
        <dbReference type="Pfam" id="PF01113"/>
    </source>
</evidence>
<dbReference type="CDD" id="cd02274">
    <property type="entry name" value="DHDPR_N"/>
    <property type="match status" value="1"/>
</dbReference>
<comment type="pathway">
    <text evidence="9 13">Amino-acid biosynthesis; L-lysine biosynthesis via DAP pathway; (S)-tetrahydrodipicolinate from L-aspartate: step 4/4.</text>
</comment>
<name>A0A0S7WMG7_UNCT6</name>
<dbReference type="InterPro" id="IPR022663">
    <property type="entry name" value="DapB_C"/>
</dbReference>
<feature type="domain" description="Dihydrodipicolinate reductase N-terminal" evidence="14">
    <location>
        <begin position="2"/>
        <end position="124"/>
    </location>
</feature>
<evidence type="ECO:0000259" key="15">
    <source>
        <dbReference type="Pfam" id="PF05173"/>
    </source>
</evidence>
<evidence type="ECO:0000256" key="2">
    <source>
        <dbReference type="ARBA" id="ARBA00022490"/>
    </source>
</evidence>
<dbReference type="InterPro" id="IPR023940">
    <property type="entry name" value="DHDPR_bac"/>
</dbReference>
<comment type="caution">
    <text evidence="16">The sequence shown here is derived from an EMBL/GenBank/DDBJ whole genome shotgun (WGS) entry which is preliminary data.</text>
</comment>
<feature type="binding site" evidence="13">
    <location>
        <begin position="121"/>
        <end position="124"/>
    </location>
    <ligand>
        <name>NAD(+)</name>
        <dbReference type="ChEBI" id="CHEBI:57540"/>
    </ligand>
</feature>
<sequence>MIRIVIHGVLGRMGRTLAYSLQGEESIQLVAGLEVKGHPLVGKDIGEVLGIGKVAPIVDRAKEAIENADCVVEFTNPEATLEHLRLASSAGVPCVVGTTGFTDGQISQIRDCASSIPCVLSANMALGVNLMFKLAREISALLPDCDCEIVEAHHREKKDSPSGTALKLAEMVGKARGKKVSEIARYGRRGSGARAAEEVGIHSIRAGEIVGEHTVLWACGGERIAISHTTFSRDAFARGTLKAIKWVVKAAPGLYTMEDVLGL</sequence>
<comment type="subunit">
    <text evidence="13">Homotetramer.</text>
</comment>
<organism evidence="16 17">
    <name type="scientific">candidate division TA06 bacterium DG_26</name>
    <dbReference type="NCBI Taxonomy" id="1703771"/>
    <lineage>
        <taxon>Bacteria</taxon>
        <taxon>Bacteria division TA06</taxon>
    </lineage>
</organism>
<evidence type="ECO:0000256" key="11">
    <source>
        <dbReference type="ARBA" id="ARBA00049080"/>
    </source>
</evidence>
<evidence type="ECO:0000256" key="9">
    <source>
        <dbReference type="ARBA" id="ARBA00037922"/>
    </source>
</evidence>
<comment type="catalytic activity">
    <reaction evidence="12 13">
        <text>(S)-2,3,4,5-tetrahydrodipicolinate + NAD(+) + H2O = (2S,4S)-4-hydroxy-2,3,4,5-tetrahydrodipicolinate + NADH + H(+)</text>
        <dbReference type="Rhea" id="RHEA:35323"/>
        <dbReference type="ChEBI" id="CHEBI:15377"/>
        <dbReference type="ChEBI" id="CHEBI:15378"/>
        <dbReference type="ChEBI" id="CHEBI:16845"/>
        <dbReference type="ChEBI" id="CHEBI:57540"/>
        <dbReference type="ChEBI" id="CHEBI:57945"/>
        <dbReference type="ChEBI" id="CHEBI:67139"/>
        <dbReference type="EC" id="1.17.1.8"/>
    </reaction>
</comment>
<dbReference type="HAMAP" id="MF_00102">
    <property type="entry name" value="DapB"/>
    <property type="match status" value="1"/>
</dbReference>
<dbReference type="NCBIfam" id="TIGR00036">
    <property type="entry name" value="dapB"/>
    <property type="match status" value="1"/>
</dbReference>
<feature type="domain" description="Dihydrodipicolinate reductase C-terminal" evidence="15">
    <location>
        <begin position="127"/>
        <end position="261"/>
    </location>
</feature>
<dbReference type="Gene3D" id="3.30.360.10">
    <property type="entry name" value="Dihydrodipicolinate Reductase, domain 2"/>
    <property type="match status" value="1"/>
</dbReference>
<dbReference type="SUPFAM" id="SSF55347">
    <property type="entry name" value="Glyceraldehyde-3-phosphate dehydrogenase-like, C-terminal domain"/>
    <property type="match status" value="1"/>
</dbReference>
<evidence type="ECO:0000256" key="10">
    <source>
        <dbReference type="ARBA" id="ARBA00038983"/>
    </source>
</evidence>
<evidence type="ECO:0000313" key="16">
    <source>
        <dbReference type="EMBL" id="KPJ51352.1"/>
    </source>
</evidence>
<evidence type="ECO:0000313" key="17">
    <source>
        <dbReference type="Proteomes" id="UP000051124"/>
    </source>
</evidence>
<dbReference type="GO" id="GO:0051287">
    <property type="term" value="F:NAD binding"/>
    <property type="evidence" value="ECO:0007669"/>
    <property type="project" value="UniProtKB-UniRule"/>
</dbReference>
<protein>
    <recommendedName>
        <fullName evidence="10 13">4-hydroxy-tetrahydrodipicolinate reductase</fullName>
        <shortName evidence="13">HTPA reductase</shortName>
        <ecNumber evidence="10 13">1.17.1.8</ecNumber>
    </recommendedName>
</protein>
<dbReference type="FunFam" id="3.30.360.10:FF:000004">
    <property type="entry name" value="4-hydroxy-tetrahydrodipicolinate reductase"/>
    <property type="match status" value="1"/>
</dbReference>
<feature type="active site" description="Proton donor" evidence="13">
    <location>
        <position position="157"/>
    </location>
</feature>
<dbReference type="PATRIC" id="fig|1703771.3.peg.1104"/>
<dbReference type="GO" id="GO:0050661">
    <property type="term" value="F:NADP binding"/>
    <property type="evidence" value="ECO:0007669"/>
    <property type="project" value="UniProtKB-UniRule"/>
</dbReference>
<dbReference type="Gene3D" id="3.40.50.720">
    <property type="entry name" value="NAD(P)-binding Rossmann-like Domain"/>
    <property type="match status" value="1"/>
</dbReference>
<proteinExistence type="inferred from homology"/>
<dbReference type="Proteomes" id="UP000051124">
    <property type="component" value="Unassembled WGS sequence"/>
</dbReference>
<dbReference type="EC" id="1.17.1.8" evidence="10 13"/>
<keyword evidence="6 13" id="KW-0560">Oxidoreductase</keyword>
<dbReference type="PROSITE" id="PS01298">
    <property type="entry name" value="DAPB"/>
    <property type="match status" value="1"/>
</dbReference>
<feature type="active site" description="Proton donor/acceptor" evidence="13">
    <location>
        <position position="153"/>
    </location>
</feature>
<keyword evidence="5 13" id="KW-0220">Diaminopimelate biosynthesis</keyword>
<comment type="subcellular location">
    <subcellularLocation>
        <location evidence="13">Cytoplasm</location>
    </subcellularLocation>
</comment>
<dbReference type="EMBL" id="LIZT01000002">
    <property type="protein sequence ID" value="KPJ51352.1"/>
    <property type="molecule type" value="Genomic_DNA"/>
</dbReference>
<comment type="catalytic activity">
    <reaction evidence="11 13">
        <text>(S)-2,3,4,5-tetrahydrodipicolinate + NADP(+) + H2O = (2S,4S)-4-hydroxy-2,3,4,5-tetrahydrodipicolinate + NADPH + H(+)</text>
        <dbReference type="Rhea" id="RHEA:35331"/>
        <dbReference type="ChEBI" id="CHEBI:15377"/>
        <dbReference type="ChEBI" id="CHEBI:15378"/>
        <dbReference type="ChEBI" id="CHEBI:16845"/>
        <dbReference type="ChEBI" id="CHEBI:57783"/>
        <dbReference type="ChEBI" id="CHEBI:58349"/>
        <dbReference type="ChEBI" id="CHEBI:67139"/>
        <dbReference type="EC" id="1.17.1.8"/>
    </reaction>
</comment>
<accession>A0A0S7WMG7</accession>
<feature type="binding site" evidence="13">
    <location>
        <begin position="97"/>
        <end position="99"/>
    </location>
    <ligand>
        <name>NAD(+)</name>
        <dbReference type="ChEBI" id="CHEBI:57540"/>
    </ligand>
</feature>
<gene>
    <name evidence="13" type="primary">dapB</name>
    <name evidence="16" type="ORF">AMJ40_00175</name>
</gene>
<comment type="similarity">
    <text evidence="1 13">Belongs to the DapB family.</text>
</comment>
<dbReference type="InterPro" id="IPR000846">
    <property type="entry name" value="DapB_N"/>
</dbReference>
<evidence type="ECO:0000256" key="8">
    <source>
        <dbReference type="ARBA" id="ARBA00023154"/>
    </source>
</evidence>
<dbReference type="PANTHER" id="PTHR20836">
    <property type="entry name" value="DIHYDRODIPICOLINATE REDUCTASE"/>
    <property type="match status" value="1"/>
</dbReference>
<dbReference type="Pfam" id="PF05173">
    <property type="entry name" value="DapB_C"/>
    <property type="match status" value="1"/>
</dbReference>
<evidence type="ECO:0000256" key="13">
    <source>
        <dbReference type="HAMAP-Rule" id="MF_00102"/>
    </source>
</evidence>
<dbReference type="PANTHER" id="PTHR20836:SF0">
    <property type="entry name" value="4-HYDROXY-TETRAHYDRODIPICOLINATE REDUCTASE 1, CHLOROPLASTIC-RELATED"/>
    <property type="match status" value="1"/>
</dbReference>
<comment type="function">
    <text evidence="13">Catalyzes the conversion of 4-hydroxy-tetrahydrodipicolinate (HTPA) to tetrahydrodipicolinate.</text>
</comment>
<dbReference type="GO" id="GO:0019877">
    <property type="term" value="P:diaminopimelate biosynthetic process"/>
    <property type="evidence" value="ECO:0007669"/>
    <property type="project" value="UniProtKB-UniRule"/>
</dbReference>
<evidence type="ECO:0000256" key="1">
    <source>
        <dbReference type="ARBA" id="ARBA00006642"/>
    </source>
</evidence>
<reference evidence="16 17" key="1">
    <citation type="journal article" date="2015" name="Microbiome">
        <title>Genomic resolution of linkages in carbon, nitrogen, and sulfur cycling among widespread estuary sediment bacteria.</title>
        <authorList>
            <person name="Baker B.J."/>
            <person name="Lazar C.S."/>
            <person name="Teske A.P."/>
            <person name="Dick G.J."/>
        </authorList>
    </citation>
    <scope>NUCLEOTIDE SEQUENCE [LARGE SCALE GENOMIC DNA]</scope>
    <source>
        <strain evidence="16">DG_26</strain>
    </source>
</reference>
<keyword evidence="8 13" id="KW-0457">Lysine biosynthesis</keyword>
<keyword evidence="2 13" id="KW-0963">Cytoplasm</keyword>
<keyword evidence="7 13" id="KW-0520">NAD</keyword>
<evidence type="ECO:0000256" key="5">
    <source>
        <dbReference type="ARBA" id="ARBA00022915"/>
    </source>
</evidence>
<feature type="binding site" evidence="13">
    <location>
        <position position="34"/>
    </location>
    <ligand>
        <name>NAD(+)</name>
        <dbReference type="ChEBI" id="CHEBI:57540"/>
    </ligand>
</feature>